<keyword evidence="2" id="KW-0805">Transcription regulation</keyword>
<dbReference type="Gene3D" id="1.10.10.10">
    <property type="entry name" value="Winged helix-like DNA-binding domain superfamily/Winged helix DNA-binding domain"/>
    <property type="match status" value="1"/>
</dbReference>
<dbReference type="GO" id="GO:0003677">
    <property type="term" value="F:DNA binding"/>
    <property type="evidence" value="ECO:0007669"/>
    <property type="project" value="UniProtKB-KW"/>
</dbReference>
<comment type="caution">
    <text evidence="6">The sequence shown here is derived from an EMBL/GenBank/DDBJ whole genome shotgun (WGS) entry which is preliminary data.</text>
</comment>
<dbReference type="GO" id="GO:0003700">
    <property type="term" value="F:DNA-binding transcription factor activity"/>
    <property type="evidence" value="ECO:0007669"/>
    <property type="project" value="InterPro"/>
</dbReference>
<dbReference type="InterPro" id="IPR036390">
    <property type="entry name" value="WH_DNA-bd_sf"/>
</dbReference>
<dbReference type="RefSeq" id="WP_176639603.1">
    <property type="nucleotide sequence ID" value="NZ_JABXXP010000082.1"/>
</dbReference>
<reference evidence="6 7" key="1">
    <citation type="submission" date="2020-06" db="EMBL/GenBank/DDBJ databases">
        <title>Description of novel acetic acid bacteria.</title>
        <authorList>
            <person name="Sombolestani A."/>
        </authorList>
    </citation>
    <scope>NUCLEOTIDE SEQUENCE [LARGE SCALE GENOMIC DNA]</scope>
    <source>
        <strain evidence="6 7">LMG 31431</strain>
    </source>
</reference>
<dbReference type="CDD" id="cd08422">
    <property type="entry name" value="PBP2_CrgA_like"/>
    <property type="match status" value="1"/>
</dbReference>
<accession>A0A7Y7IV13</accession>
<evidence type="ECO:0000313" key="6">
    <source>
        <dbReference type="EMBL" id="NVN10850.1"/>
    </source>
</evidence>
<dbReference type="InterPro" id="IPR000847">
    <property type="entry name" value="LysR_HTH_N"/>
</dbReference>
<dbReference type="Pfam" id="PF00126">
    <property type="entry name" value="HTH_1"/>
    <property type="match status" value="1"/>
</dbReference>
<proteinExistence type="inferred from homology"/>
<gene>
    <name evidence="6" type="ORF">HUK84_06775</name>
</gene>
<dbReference type="PANTHER" id="PTHR30537">
    <property type="entry name" value="HTH-TYPE TRANSCRIPTIONAL REGULATOR"/>
    <property type="match status" value="1"/>
</dbReference>
<evidence type="ECO:0000256" key="4">
    <source>
        <dbReference type="ARBA" id="ARBA00023163"/>
    </source>
</evidence>
<dbReference type="Pfam" id="PF03466">
    <property type="entry name" value="LysR_substrate"/>
    <property type="match status" value="1"/>
</dbReference>
<organism evidence="6 7">
    <name type="scientific">Nguyenibacter vanlangensis</name>
    <dbReference type="NCBI Taxonomy" id="1216886"/>
    <lineage>
        <taxon>Bacteria</taxon>
        <taxon>Pseudomonadati</taxon>
        <taxon>Pseudomonadota</taxon>
        <taxon>Alphaproteobacteria</taxon>
        <taxon>Acetobacterales</taxon>
        <taxon>Acetobacteraceae</taxon>
        <taxon>Nguyenibacter</taxon>
    </lineage>
</organism>
<sequence length="317" mass="34446">MDIVCALRTFLRVVETGSFSAAAVDLRLTQPAVSRQVSALEAHFGMRLLHRSTTALALTAEGEQMIPMARKVIEAVEALGESAGSTGTASGKVRLSVPAPLGLYMSDRLAILLDQYPDLSVELLFREEPSDLVEDGIDFEVRLGPVADCSLVCRRIGWTTAFLVAAPAYLEKRSQPRTLEDLSRHDCICYRRGGDGRSWLFSNGDDEIAVRIAPRLVVNNAVAVHRAVLAGTGIAILSHILAIPDIEAGRLVNLMPDFPPARLPINLIYASRRNMPLRVRTLIEYLVAAMREDPLMASSSALAGKDGEKIVTGPFMV</sequence>
<dbReference type="EMBL" id="JABXXP010000082">
    <property type="protein sequence ID" value="NVN10850.1"/>
    <property type="molecule type" value="Genomic_DNA"/>
</dbReference>
<dbReference type="Gene3D" id="3.40.190.290">
    <property type="match status" value="1"/>
</dbReference>
<keyword evidence="3" id="KW-0238">DNA-binding</keyword>
<keyword evidence="4" id="KW-0804">Transcription</keyword>
<evidence type="ECO:0000313" key="7">
    <source>
        <dbReference type="Proteomes" id="UP000534870"/>
    </source>
</evidence>
<dbReference type="InterPro" id="IPR058163">
    <property type="entry name" value="LysR-type_TF_proteobact-type"/>
</dbReference>
<evidence type="ECO:0000256" key="1">
    <source>
        <dbReference type="ARBA" id="ARBA00009437"/>
    </source>
</evidence>
<feature type="domain" description="HTH lysR-type" evidence="5">
    <location>
        <begin position="1"/>
        <end position="59"/>
    </location>
</feature>
<dbReference type="PROSITE" id="PS50931">
    <property type="entry name" value="HTH_LYSR"/>
    <property type="match status" value="1"/>
</dbReference>
<evidence type="ECO:0000259" key="5">
    <source>
        <dbReference type="PROSITE" id="PS50931"/>
    </source>
</evidence>
<dbReference type="PANTHER" id="PTHR30537:SF5">
    <property type="entry name" value="HTH-TYPE TRANSCRIPTIONAL ACTIVATOR TTDR-RELATED"/>
    <property type="match status" value="1"/>
</dbReference>
<dbReference type="PRINTS" id="PR00039">
    <property type="entry name" value="HTHLYSR"/>
</dbReference>
<evidence type="ECO:0000256" key="3">
    <source>
        <dbReference type="ARBA" id="ARBA00023125"/>
    </source>
</evidence>
<dbReference type="InterPro" id="IPR036388">
    <property type="entry name" value="WH-like_DNA-bd_sf"/>
</dbReference>
<dbReference type="AlphaFoldDB" id="A0A7Y7IV13"/>
<dbReference type="Proteomes" id="UP000534870">
    <property type="component" value="Unassembled WGS sequence"/>
</dbReference>
<dbReference type="FunFam" id="1.10.10.10:FF:000001">
    <property type="entry name" value="LysR family transcriptional regulator"/>
    <property type="match status" value="1"/>
</dbReference>
<evidence type="ECO:0000256" key="2">
    <source>
        <dbReference type="ARBA" id="ARBA00023015"/>
    </source>
</evidence>
<dbReference type="InterPro" id="IPR005119">
    <property type="entry name" value="LysR_subst-bd"/>
</dbReference>
<protein>
    <submittedName>
        <fullName evidence="6">LysR family transcriptional regulator</fullName>
    </submittedName>
</protein>
<dbReference type="SUPFAM" id="SSF46785">
    <property type="entry name" value="Winged helix' DNA-binding domain"/>
    <property type="match status" value="1"/>
</dbReference>
<dbReference type="SUPFAM" id="SSF53850">
    <property type="entry name" value="Periplasmic binding protein-like II"/>
    <property type="match status" value="1"/>
</dbReference>
<comment type="similarity">
    <text evidence="1">Belongs to the LysR transcriptional regulatory family.</text>
</comment>
<name>A0A7Y7IV13_9PROT</name>